<feature type="region of interest" description="Disordered" evidence="1">
    <location>
        <begin position="1"/>
        <end position="131"/>
    </location>
</feature>
<sequence>MEDEIPLHTFQSRNGHGGHLTNHIEGNGTQYTDHEPGSSLNGSSESVVTVRPIQRRDTYTNSSGSTRSEDDVVSFGRPGEYSSDSSTTTILHLEPPPHVHRRRRSGILGRVRNRINTDGPRADEEHAGCQGHCARSGNGETYDIDNDSHSFSRLSLGRHSIQSRSGNHQNDVAHNPFPDGDPGPSSRQSRPPSRRMMDLDSHTPPPPNSPRIDTQTSTNSARALPYIVLGVIDSSAQLVHHETLMSIRRPESLFTHIRAATHRLRGYPRRILSLKRVAGFGIYACSAGGDFHSIVAIDARTQRTLAELWREFQSGEPDYNDRWMRWTQRCLNGGSLRPEEGRYGLSLRLKWSAQKFMIYGGLCIAVSVVVGVAYTYVNTAPGAEFSDRIAVAQTAWTIASYSVTAAGGKFCFRDGW</sequence>
<dbReference type="OrthoDB" id="3941746at2759"/>
<feature type="compositionally biased region" description="Low complexity" evidence="1">
    <location>
        <begin position="182"/>
        <end position="191"/>
    </location>
</feature>
<name>A0A6A6UR51_9PEZI</name>
<dbReference type="AlphaFoldDB" id="A0A6A6UR51"/>
<organism evidence="3 4">
    <name type="scientific">Microthyrium microscopicum</name>
    <dbReference type="NCBI Taxonomy" id="703497"/>
    <lineage>
        <taxon>Eukaryota</taxon>
        <taxon>Fungi</taxon>
        <taxon>Dikarya</taxon>
        <taxon>Ascomycota</taxon>
        <taxon>Pezizomycotina</taxon>
        <taxon>Dothideomycetes</taxon>
        <taxon>Dothideomycetes incertae sedis</taxon>
        <taxon>Microthyriales</taxon>
        <taxon>Microthyriaceae</taxon>
        <taxon>Microthyrium</taxon>
    </lineage>
</organism>
<gene>
    <name evidence="3" type="ORF">BT63DRAFT_5143</name>
</gene>
<protein>
    <submittedName>
        <fullName evidence="3">Uncharacterized protein</fullName>
    </submittedName>
</protein>
<evidence type="ECO:0000313" key="3">
    <source>
        <dbReference type="EMBL" id="KAF2674226.1"/>
    </source>
</evidence>
<evidence type="ECO:0000256" key="2">
    <source>
        <dbReference type="SAM" id="Phobius"/>
    </source>
</evidence>
<dbReference type="Proteomes" id="UP000799302">
    <property type="component" value="Unassembled WGS sequence"/>
</dbReference>
<keyword evidence="2" id="KW-1133">Transmembrane helix</keyword>
<proteinExistence type="predicted"/>
<keyword evidence="4" id="KW-1185">Reference proteome</keyword>
<reference evidence="3" key="1">
    <citation type="journal article" date="2020" name="Stud. Mycol.">
        <title>101 Dothideomycetes genomes: a test case for predicting lifestyles and emergence of pathogens.</title>
        <authorList>
            <person name="Haridas S."/>
            <person name="Albert R."/>
            <person name="Binder M."/>
            <person name="Bloem J."/>
            <person name="Labutti K."/>
            <person name="Salamov A."/>
            <person name="Andreopoulos B."/>
            <person name="Baker S."/>
            <person name="Barry K."/>
            <person name="Bills G."/>
            <person name="Bluhm B."/>
            <person name="Cannon C."/>
            <person name="Castanera R."/>
            <person name="Culley D."/>
            <person name="Daum C."/>
            <person name="Ezra D."/>
            <person name="Gonzalez J."/>
            <person name="Henrissat B."/>
            <person name="Kuo A."/>
            <person name="Liang C."/>
            <person name="Lipzen A."/>
            <person name="Lutzoni F."/>
            <person name="Magnuson J."/>
            <person name="Mondo S."/>
            <person name="Nolan M."/>
            <person name="Ohm R."/>
            <person name="Pangilinan J."/>
            <person name="Park H.-J."/>
            <person name="Ramirez L."/>
            <person name="Alfaro M."/>
            <person name="Sun H."/>
            <person name="Tritt A."/>
            <person name="Yoshinaga Y."/>
            <person name="Zwiers L.-H."/>
            <person name="Turgeon B."/>
            <person name="Goodwin S."/>
            <person name="Spatafora J."/>
            <person name="Crous P."/>
            <person name="Grigoriev I."/>
        </authorList>
    </citation>
    <scope>NUCLEOTIDE SEQUENCE</scope>
    <source>
        <strain evidence="3">CBS 115976</strain>
    </source>
</reference>
<keyword evidence="2" id="KW-0812">Transmembrane</keyword>
<evidence type="ECO:0000313" key="4">
    <source>
        <dbReference type="Proteomes" id="UP000799302"/>
    </source>
</evidence>
<evidence type="ECO:0000256" key="1">
    <source>
        <dbReference type="SAM" id="MobiDB-lite"/>
    </source>
</evidence>
<keyword evidence="2" id="KW-0472">Membrane</keyword>
<feature type="transmembrane region" description="Helical" evidence="2">
    <location>
        <begin position="356"/>
        <end position="377"/>
    </location>
</feature>
<feature type="region of interest" description="Disordered" evidence="1">
    <location>
        <begin position="160"/>
        <end position="219"/>
    </location>
</feature>
<feature type="compositionally biased region" description="Polar residues" evidence="1">
    <location>
        <begin position="38"/>
        <end position="47"/>
    </location>
</feature>
<dbReference type="EMBL" id="MU004230">
    <property type="protein sequence ID" value="KAF2674226.1"/>
    <property type="molecule type" value="Genomic_DNA"/>
</dbReference>
<feature type="compositionally biased region" description="Polar residues" evidence="1">
    <location>
        <begin position="160"/>
        <end position="172"/>
    </location>
</feature>
<accession>A0A6A6UR51</accession>